<keyword evidence="1" id="KW-0812">Transmembrane</keyword>
<comment type="caution">
    <text evidence="2">The sequence shown here is derived from an EMBL/GenBank/DDBJ whole genome shotgun (WGS) entry which is preliminary data.</text>
</comment>
<reference evidence="3" key="1">
    <citation type="journal article" date="2019" name="Int. J. Syst. Evol. Microbiol.">
        <title>The Global Catalogue of Microorganisms (GCM) 10K type strain sequencing project: providing services to taxonomists for standard genome sequencing and annotation.</title>
        <authorList>
            <consortium name="The Broad Institute Genomics Platform"/>
            <consortium name="The Broad Institute Genome Sequencing Center for Infectious Disease"/>
            <person name="Wu L."/>
            <person name="Ma J."/>
        </authorList>
    </citation>
    <scope>NUCLEOTIDE SEQUENCE [LARGE SCALE GENOMIC DNA]</scope>
    <source>
        <strain evidence="3">NBRC 100033</strain>
    </source>
</reference>
<dbReference type="InterPro" id="IPR046345">
    <property type="entry name" value="TraB_PrgY-like"/>
</dbReference>
<protein>
    <submittedName>
        <fullName evidence="2">Pheromone shutdown protein</fullName>
    </submittedName>
</protein>
<proteinExistence type="predicted"/>
<feature type="transmembrane region" description="Helical" evidence="1">
    <location>
        <begin position="377"/>
        <end position="400"/>
    </location>
</feature>
<keyword evidence="1" id="KW-0472">Membrane</keyword>
<feature type="transmembrane region" description="Helical" evidence="1">
    <location>
        <begin position="266"/>
        <end position="283"/>
    </location>
</feature>
<dbReference type="CDD" id="cd14726">
    <property type="entry name" value="TraB_PrgY-like"/>
    <property type="match status" value="1"/>
</dbReference>
<evidence type="ECO:0000313" key="3">
    <source>
        <dbReference type="Proteomes" id="UP001156682"/>
    </source>
</evidence>
<feature type="transmembrane region" description="Helical" evidence="1">
    <location>
        <begin position="295"/>
        <end position="313"/>
    </location>
</feature>
<evidence type="ECO:0000256" key="1">
    <source>
        <dbReference type="SAM" id="Phobius"/>
    </source>
</evidence>
<sequence>MNTSQLTMQNSDGPRKTLHKYATEYTLLGTAHVSKASANEVRQLISSDAFDAVAIELCPARFASLKDPDALAKLDLFQVIKQGKAGMVAANLALGSFQQRVAEESGIAPGEEMKAAIEEAGKKNLPLLVIDRDVGVTLKRVYRSVPWWQRAGLITGLVGSLFSRQKVSPEDIEKLKEGDMLESTFSEFAADSKQLYQALIAERDHYMALRLAQENGDSQYKKVLVVVGAGHLKGLEESLNGHLPEDPSEQLAVLNSVPPGNQWMKYVPWLVVALILSGFAIGFSRDTGLGLQMVLDWVLINGGLSALGVLIAGGHPLTVLTAFVAAPLTSLNPTIGAGFVAAAAEIFFRKPKVADFSQLRQDTATLKGWWKNRVSRTLLVFIMATLGSAIGTYVGGFVVFEQLIN</sequence>
<dbReference type="NCBIfam" id="TIGR00261">
    <property type="entry name" value="traB"/>
    <property type="match status" value="1"/>
</dbReference>
<dbReference type="Pfam" id="PF01963">
    <property type="entry name" value="TraB_PrgY_gumN"/>
    <property type="match status" value="1"/>
</dbReference>
<dbReference type="PANTHER" id="PTHR21530">
    <property type="entry name" value="PHEROMONE SHUTDOWN PROTEIN"/>
    <property type="match status" value="1"/>
</dbReference>
<dbReference type="PANTHER" id="PTHR21530:SF7">
    <property type="entry name" value="TRAB DOMAIN-CONTAINING PROTEIN"/>
    <property type="match status" value="1"/>
</dbReference>
<name>A0ABQ5ZT40_9GAMM</name>
<gene>
    <name evidence="2" type="primary">traB</name>
    <name evidence="2" type="ORF">GCM10007878_07410</name>
</gene>
<evidence type="ECO:0000313" key="2">
    <source>
        <dbReference type="EMBL" id="GLR63306.1"/>
    </source>
</evidence>
<organism evidence="2 3">
    <name type="scientific">Marinospirillum insulare</name>
    <dbReference type="NCBI Taxonomy" id="217169"/>
    <lineage>
        <taxon>Bacteria</taxon>
        <taxon>Pseudomonadati</taxon>
        <taxon>Pseudomonadota</taxon>
        <taxon>Gammaproteobacteria</taxon>
        <taxon>Oceanospirillales</taxon>
        <taxon>Oceanospirillaceae</taxon>
        <taxon>Marinospirillum</taxon>
    </lineage>
</organism>
<dbReference type="InterPro" id="IPR005230">
    <property type="entry name" value="TraB_bac"/>
</dbReference>
<feature type="transmembrane region" description="Helical" evidence="1">
    <location>
        <begin position="319"/>
        <end position="348"/>
    </location>
</feature>
<dbReference type="Proteomes" id="UP001156682">
    <property type="component" value="Unassembled WGS sequence"/>
</dbReference>
<dbReference type="InterPro" id="IPR002816">
    <property type="entry name" value="TraB/PrgY/GumN_fam"/>
</dbReference>
<dbReference type="RefSeq" id="WP_027852114.1">
    <property type="nucleotide sequence ID" value="NZ_BSOR01000015.1"/>
</dbReference>
<keyword evidence="1" id="KW-1133">Transmembrane helix</keyword>
<keyword evidence="3" id="KW-1185">Reference proteome</keyword>
<dbReference type="EMBL" id="BSOR01000015">
    <property type="protein sequence ID" value="GLR63306.1"/>
    <property type="molecule type" value="Genomic_DNA"/>
</dbReference>
<accession>A0ABQ5ZT40</accession>